<organism evidence="2 3">
    <name type="scientific">Lentinula guzmanii</name>
    <dbReference type="NCBI Taxonomy" id="2804957"/>
    <lineage>
        <taxon>Eukaryota</taxon>
        <taxon>Fungi</taxon>
        <taxon>Dikarya</taxon>
        <taxon>Basidiomycota</taxon>
        <taxon>Agaricomycotina</taxon>
        <taxon>Agaricomycetes</taxon>
        <taxon>Agaricomycetidae</taxon>
        <taxon>Agaricales</taxon>
        <taxon>Marasmiineae</taxon>
        <taxon>Omphalotaceae</taxon>
        <taxon>Lentinula</taxon>
    </lineage>
</organism>
<feature type="transmembrane region" description="Helical" evidence="1">
    <location>
        <begin position="188"/>
        <end position="221"/>
    </location>
</feature>
<accession>A0AA38J1L2</accession>
<proteinExistence type="predicted"/>
<dbReference type="Proteomes" id="UP001176059">
    <property type="component" value="Unassembled WGS sequence"/>
</dbReference>
<reference evidence="2" key="1">
    <citation type="submission" date="2022-08" db="EMBL/GenBank/DDBJ databases">
        <authorList>
            <consortium name="DOE Joint Genome Institute"/>
            <person name="Min B."/>
            <person name="Sierra-Patev S."/>
            <person name="Naranjo-Ortiz M."/>
            <person name="Looney B."/>
            <person name="Konkel Z."/>
            <person name="Slot J.C."/>
            <person name="Sakamoto Y."/>
            <person name="Steenwyk J.L."/>
            <person name="Rokas A."/>
            <person name="Carro J."/>
            <person name="Camarero S."/>
            <person name="Ferreira P."/>
            <person name="Molpeceres G."/>
            <person name="Ruiz-duenas F.J."/>
            <person name="Serrano A."/>
            <person name="Henrissat B."/>
            <person name="Drula E."/>
            <person name="Hughes K.W."/>
            <person name="Mata J.L."/>
            <person name="Ishikawa N.K."/>
            <person name="Vargas-Isla R."/>
            <person name="Ushijima S."/>
            <person name="Smith C.A."/>
            <person name="Ahrendt S."/>
            <person name="Andreopoulos W."/>
            <person name="He G."/>
            <person name="LaButti K."/>
            <person name="Lipzen A."/>
            <person name="Ng V."/>
            <person name="Riley R."/>
            <person name="Sandor L."/>
            <person name="Barry K."/>
            <person name="Martinez A.T."/>
            <person name="Xiao Y."/>
            <person name="Gibbons J.G."/>
            <person name="Terashima K."/>
            <person name="Hibbett D.S."/>
            <person name="Grigoriev I.V."/>
        </authorList>
    </citation>
    <scope>NUCLEOTIDE SEQUENCE</scope>
    <source>
        <strain evidence="2">ET3784</strain>
    </source>
</reference>
<dbReference type="PANTHER" id="PTHR40465">
    <property type="entry name" value="CHROMOSOME 1, WHOLE GENOME SHOTGUN SEQUENCE"/>
    <property type="match status" value="1"/>
</dbReference>
<keyword evidence="1" id="KW-0472">Membrane</keyword>
<dbReference type="EMBL" id="JANVFO010000114">
    <property type="protein sequence ID" value="KAJ3711856.1"/>
    <property type="molecule type" value="Genomic_DNA"/>
</dbReference>
<feature type="transmembrane region" description="Helical" evidence="1">
    <location>
        <begin position="108"/>
        <end position="127"/>
    </location>
</feature>
<reference evidence="2" key="2">
    <citation type="journal article" date="2023" name="Proc. Natl. Acad. Sci. U.S.A.">
        <title>A global phylogenomic analysis of the shiitake genus Lentinula.</title>
        <authorList>
            <person name="Sierra-Patev S."/>
            <person name="Min B."/>
            <person name="Naranjo-Ortiz M."/>
            <person name="Looney B."/>
            <person name="Konkel Z."/>
            <person name="Slot J.C."/>
            <person name="Sakamoto Y."/>
            <person name="Steenwyk J.L."/>
            <person name="Rokas A."/>
            <person name="Carro J."/>
            <person name="Camarero S."/>
            <person name="Ferreira P."/>
            <person name="Molpeceres G."/>
            <person name="Ruiz-Duenas F.J."/>
            <person name="Serrano A."/>
            <person name="Henrissat B."/>
            <person name="Drula E."/>
            <person name="Hughes K.W."/>
            <person name="Mata J.L."/>
            <person name="Ishikawa N.K."/>
            <person name="Vargas-Isla R."/>
            <person name="Ushijima S."/>
            <person name="Smith C.A."/>
            <person name="Donoghue J."/>
            <person name="Ahrendt S."/>
            <person name="Andreopoulos W."/>
            <person name="He G."/>
            <person name="LaButti K."/>
            <person name="Lipzen A."/>
            <person name="Ng V."/>
            <person name="Riley R."/>
            <person name="Sandor L."/>
            <person name="Barry K."/>
            <person name="Martinez A.T."/>
            <person name="Xiao Y."/>
            <person name="Gibbons J.G."/>
            <person name="Terashima K."/>
            <person name="Grigoriev I.V."/>
            <person name="Hibbett D."/>
        </authorList>
    </citation>
    <scope>NUCLEOTIDE SEQUENCE</scope>
    <source>
        <strain evidence="2">ET3784</strain>
    </source>
</reference>
<keyword evidence="1" id="KW-0812">Transmembrane</keyword>
<name>A0AA38J1L2_9AGAR</name>
<keyword evidence="1" id="KW-1133">Transmembrane helix</keyword>
<evidence type="ECO:0000313" key="3">
    <source>
        <dbReference type="Proteomes" id="UP001176059"/>
    </source>
</evidence>
<protein>
    <submittedName>
        <fullName evidence="2">Uncharacterized protein</fullName>
    </submittedName>
</protein>
<evidence type="ECO:0000313" key="2">
    <source>
        <dbReference type="EMBL" id="KAJ3711856.1"/>
    </source>
</evidence>
<feature type="transmembrane region" description="Helical" evidence="1">
    <location>
        <begin position="139"/>
        <end position="159"/>
    </location>
</feature>
<feature type="transmembrane region" description="Helical" evidence="1">
    <location>
        <begin position="25"/>
        <end position="48"/>
    </location>
</feature>
<gene>
    <name evidence="2" type="ORF">DFJ43DRAFT_1044281</name>
</gene>
<evidence type="ECO:0000256" key="1">
    <source>
        <dbReference type="SAM" id="Phobius"/>
    </source>
</evidence>
<comment type="caution">
    <text evidence="2">The sequence shown here is derived from an EMBL/GenBank/DDBJ whole genome shotgun (WGS) entry which is preliminary data.</text>
</comment>
<dbReference type="PANTHER" id="PTHR40465:SF1">
    <property type="entry name" value="DUF6534 DOMAIN-CONTAINING PROTEIN"/>
    <property type="match status" value="1"/>
</dbReference>
<sequence>MSNTTSPPMVPFPSTGVDLSSTFDAFFYGVIVSVGLFGISVVQLWTYINLSRDRWMFRVVVITVFLMDMATTYLDIGLLHSYLSSSNHSPLQVTHFGDLTIFATPETLLDLEILFTALIVFVVDLYFASRVHLLKQVHWSVVAFIVGSNVIALRKATFWSSKSDANSSVGRSYQHLYGYYIPHSSSRMFYFFFVVSIIVALENAVTTVCEVVATVALAWSLHSSRTGVPRTAYKVDLDRVPHVFKQVVFHHHGLNTRSSLRRRLDRTITDSEVGRIIQQSGHSFARGTSFVLGSSIDANVNTDPPDFGLTQISTHDTEILDEHESVHSIKGRPGVGVENNSPDSSPADCHNQKSHLYCGLSIYRKKLELGKQQLVVRSVTRRYCWIRMLC</sequence>
<keyword evidence="3" id="KW-1185">Reference proteome</keyword>
<feature type="transmembrane region" description="Helical" evidence="1">
    <location>
        <begin position="55"/>
        <end position="74"/>
    </location>
</feature>
<dbReference type="AlphaFoldDB" id="A0AA38J1L2"/>